<dbReference type="PANTHER" id="PTHR43133:SF52">
    <property type="entry name" value="ECF RNA POLYMERASE SIGMA FACTOR SIGL"/>
    <property type="match status" value="1"/>
</dbReference>
<dbReference type="NCBIfam" id="TIGR02937">
    <property type="entry name" value="sigma70-ECF"/>
    <property type="match status" value="1"/>
</dbReference>
<name>A0A1G8VIB8_9BACI</name>
<evidence type="ECO:0000313" key="8">
    <source>
        <dbReference type="EMBL" id="SDJ65647.1"/>
    </source>
</evidence>
<dbReference type="GO" id="GO:0003677">
    <property type="term" value="F:DNA binding"/>
    <property type="evidence" value="ECO:0007669"/>
    <property type="project" value="UniProtKB-KW"/>
</dbReference>
<feature type="domain" description="RNA polymerase sigma-70 region 2" evidence="6">
    <location>
        <begin position="9"/>
        <end position="74"/>
    </location>
</feature>
<protein>
    <submittedName>
        <fullName evidence="8">RNA polymerase sigma-70 factor, ECF subfamily</fullName>
    </submittedName>
</protein>
<dbReference type="InterPro" id="IPR039425">
    <property type="entry name" value="RNA_pol_sigma-70-like"/>
</dbReference>
<comment type="similarity">
    <text evidence="1">Belongs to the sigma-70 factor family. ECF subfamily.</text>
</comment>
<evidence type="ECO:0000256" key="3">
    <source>
        <dbReference type="ARBA" id="ARBA00023082"/>
    </source>
</evidence>
<dbReference type="InterPro" id="IPR013249">
    <property type="entry name" value="RNA_pol_sigma70_r4_t2"/>
</dbReference>
<dbReference type="InterPro" id="IPR013324">
    <property type="entry name" value="RNA_pol_sigma_r3/r4-like"/>
</dbReference>
<proteinExistence type="inferred from homology"/>
<dbReference type="OrthoDB" id="9795666at2"/>
<dbReference type="Pfam" id="PF08281">
    <property type="entry name" value="Sigma70_r4_2"/>
    <property type="match status" value="1"/>
</dbReference>
<dbReference type="SUPFAM" id="SSF88659">
    <property type="entry name" value="Sigma3 and sigma4 domains of RNA polymerase sigma factors"/>
    <property type="match status" value="1"/>
</dbReference>
<evidence type="ECO:0000256" key="1">
    <source>
        <dbReference type="ARBA" id="ARBA00010641"/>
    </source>
</evidence>
<dbReference type="InterPro" id="IPR036388">
    <property type="entry name" value="WH-like_DNA-bd_sf"/>
</dbReference>
<evidence type="ECO:0000256" key="4">
    <source>
        <dbReference type="ARBA" id="ARBA00023125"/>
    </source>
</evidence>
<dbReference type="PANTHER" id="PTHR43133">
    <property type="entry name" value="RNA POLYMERASE ECF-TYPE SIGMA FACTO"/>
    <property type="match status" value="1"/>
</dbReference>
<organism evidence="8 9">
    <name type="scientific">Sediminibacillus albus</name>
    <dbReference type="NCBI Taxonomy" id="407036"/>
    <lineage>
        <taxon>Bacteria</taxon>
        <taxon>Bacillati</taxon>
        <taxon>Bacillota</taxon>
        <taxon>Bacilli</taxon>
        <taxon>Bacillales</taxon>
        <taxon>Bacillaceae</taxon>
        <taxon>Sediminibacillus</taxon>
    </lineage>
</organism>
<dbReference type="Gene3D" id="1.10.10.10">
    <property type="entry name" value="Winged helix-like DNA-binding domain superfamily/Winged helix DNA-binding domain"/>
    <property type="match status" value="1"/>
</dbReference>
<dbReference type="InterPro" id="IPR007627">
    <property type="entry name" value="RNA_pol_sigma70_r2"/>
</dbReference>
<gene>
    <name evidence="8" type="ORF">SAMN05216243_0123</name>
</gene>
<dbReference type="AlphaFoldDB" id="A0A1G8VIB8"/>
<dbReference type="SUPFAM" id="SSF88946">
    <property type="entry name" value="Sigma2 domain of RNA polymerase sigma factors"/>
    <property type="match status" value="1"/>
</dbReference>
<keyword evidence="3" id="KW-0731">Sigma factor</keyword>
<feature type="domain" description="RNA polymerase sigma factor 70 region 4 type 2" evidence="7">
    <location>
        <begin position="107"/>
        <end position="158"/>
    </location>
</feature>
<evidence type="ECO:0000256" key="5">
    <source>
        <dbReference type="ARBA" id="ARBA00023163"/>
    </source>
</evidence>
<evidence type="ECO:0000256" key="2">
    <source>
        <dbReference type="ARBA" id="ARBA00023015"/>
    </source>
</evidence>
<dbReference type="InterPro" id="IPR014284">
    <property type="entry name" value="RNA_pol_sigma-70_dom"/>
</dbReference>
<dbReference type="InterPro" id="IPR013325">
    <property type="entry name" value="RNA_pol_sigma_r2"/>
</dbReference>
<keyword evidence="9" id="KW-1185">Reference proteome</keyword>
<dbReference type="Gene3D" id="1.10.1740.10">
    <property type="match status" value="1"/>
</dbReference>
<evidence type="ECO:0000313" key="9">
    <source>
        <dbReference type="Proteomes" id="UP000198694"/>
    </source>
</evidence>
<keyword evidence="2" id="KW-0805">Transcription regulation</keyword>
<accession>A0A1G8VIB8</accession>
<dbReference type="Proteomes" id="UP000198694">
    <property type="component" value="Unassembled WGS sequence"/>
</dbReference>
<dbReference type="STRING" id="407036.SAMN05216243_0123"/>
<sequence>MKKYIFAELFEQFRLPLFRYLLQLTRNRELAEELLQETFYRAMVSLGVKDMLQARAWLFKVARNLYIDWTRKSKAEQRMVERVQMEYRSASDLGNPQEQLEKKNRQQELEAILAMLPERMRTILYLREIQGFTYKELSTAMNLTDSQVKITLHRARQKFRHYDQLKKGEQ</sequence>
<evidence type="ECO:0000259" key="6">
    <source>
        <dbReference type="Pfam" id="PF04542"/>
    </source>
</evidence>
<dbReference type="GO" id="GO:0006352">
    <property type="term" value="P:DNA-templated transcription initiation"/>
    <property type="evidence" value="ECO:0007669"/>
    <property type="project" value="InterPro"/>
</dbReference>
<dbReference type="EMBL" id="FNFL01000001">
    <property type="protein sequence ID" value="SDJ65647.1"/>
    <property type="molecule type" value="Genomic_DNA"/>
</dbReference>
<reference evidence="8 9" key="1">
    <citation type="submission" date="2016-10" db="EMBL/GenBank/DDBJ databases">
        <authorList>
            <person name="de Groot N.N."/>
        </authorList>
    </citation>
    <scope>NUCLEOTIDE SEQUENCE [LARGE SCALE GENOMIC DNA]</scope>
    <source>
        <strain evidence="8 9">CGMCC 1.6502</strain>
    </source>
</reference>
<dbReference type="GO" id="GO:0016987">
    <property type="term" value="F:sigma factor activity"/>
    <property type="evidence" value="ECO:0007669"/>
    <property type="project" value="UniProtKB-KW"/>
</dbReference>
<keyword evidence="4" id="KW-0238">DNA-binding</keyword>
<dbReference type="Pfam" id="PF04542">
    <property type="entry name" value="Sigma70_r2"/>
    <property type="match status" value="1"/>
</dbReference>
<dbReference type="RefSeq" id="WP_093210272.1">
    <property type="nucleotide sequence ID" value="NZ_FNFL01000001.1"/>
</dbReference>
<keyword evidence="5" id="KW-0804">Transcription</keyword>
<evidence type="ECO:0000259" key="7">
    <source>
        <dbReference type="Pfam" id="PF08281"/>
    </source>
</evidence>
<dbReference type="CDD" id="cd06171">
    <property type="entry name" value="Sigma70_r4"/>
    <property type="match status" value="1"/>
</dbReference>